<feature type="domain" description="FAD/NAD(P)-binding" evidence="7">
    <location>
        <begin position="8"/>
        <end position="320"/>
    </location>
</feature>
<dbReference type="PIRSF" id="PIRSF000350">
    <property type="entry name" value="Mercury_reductase_MerA"/>
    <property type="match status" value="1"/>
</dbReference>
<dbReference type="Pfam" id="PF07992">
    <property type="entry name" value="Pyr_redox_2"/>
    <property type="match status" value="1"/>
</dbReference>
<feature type="binding site" evidence="4">
    <location>
        <position position="53"/>
    </location>
    <ligand>
        <name>FAD</name>
        <dbReference type="ChEBI" id="CHEBI:57692"/>
    </ligand>
</feature>
<dbReference type="RefSeq" id="WP_227896219.1">
    <property type="nucleotide sequence ID" value="NZ_CP099466.1"/>
</dbReference>
<evidence type="ECO:0000256" key="1">
    <source>
        <dbReference type="ARBA" id="ARBA00007532"/>
    </source>
</evidence>
<keyword evidence="4" id="KW-0547">Nucleotide-binding</keyword>
<evidence type="ECO:0000256" key="2">
    <source>
        <dbReference type="ARBA" id="ARBA00022630"/>
    </source>
</evidence>
<dbReference type="InterPro" id="IPR023753">
    <property type="entry name" value="FAD/NAD-binding_dom"/>
</dbReference>
<dbReference type="AlphaFoldDB" id="A0A9X1SD57"/>
<keyword evidence="4" id="KW-0520">NAD</keyword>
<keyword evidence="3 4" id="KW-0274">FAD</keyword>
<evidence type="ECO:0000313" key="8">
    <source>
        <dbReference type="EMBL" id="MCC3298346.1"/>
    </source>
</evidence>
<keyword evidence="2" id="KW-0285">Flavoprotein</keyword>
<accession>A0A9X1SD57</accession>
<feature type="binding site" evidence="4">
    <location>
        <position position="270"/>
    </location>
    <ligand>
        <name>NAD(+)</name>
        <dbReference type="ChEBI" id="CHEBI:57540"/>
    </ligand>
</feature>
<evidence type="ECO:0000256" key="4">
    <source>
        <dbReference type="PIRSR" id="PIRSR000350-3"/>
    </source>
</evidence>
<dbReference type="SUPFAM" id="SSF51905">
    <property type="entry name" value="FAD/NAD(P)-binding domain"/>
    <property type="match status" value="1"/>
</dbReference>
<organism evidence="8 9">
    <name type="scientific">Arthrobacter caoxuetaonis</name>
    <dbReference type="NCBI Taxonomy" id="2886935"/>
    <lineage>
        <taxon>Bacteria</taxon>
        <taxon>Bacillati</taxon>
        <taxon>Actinomycetota</taxon>
        <taxon>Actinomycetes</taxon>
        <taxon>Micrococcales</taxon>
        <taxon>Micrococcaceae</taxon>
        <taxon>Arthrobacter</taxon>
    </lineage>
</organism>
<evidence type="ECO:0000259" key="7">
    <source>
        <dbReference type="Pfam" id="PF07992"/>
    </source>
</evidence>
<dbReference type="GO" id="GO:0003955">
    <property type="term" value="F:NAD(P)H dehydrogenase (quinone) activity"/>
    <property type="evidence" value="ECO:0007669"/>
    <property type="project" value="TreeGrafter"/>
</dbReference>
<comment type="similarity">
    <text evidence="1">Belongs to the class-I pyridine nucleotide-disulfide oxidoreductase family.</text>
</comment>
<dbReference type="InterPro" id="IPR036188">
    <property type="entry name" value="FAD/NAD-bd_sf"/>
</dbReference>
<keyword evidence="9" id="KW-1185">Reference proteome</keyword>
<feature type="binding site" evidence="4">
    <location>
        <position position="310"/>
    </location>
    <ligand>
        <name>FAD</name>
        <dbReference type="ChEBI" id="CHEBI:57692"/>
    </ligand>
</feature>
<dbReference type="InterPro" id="IPR004099">
    <property type="entry name" value="Pyr_nucl-diS_OxRdtase_dimer"/>
</dbReference>
<dbReference type="SUPFAM" id="SSF55424">
    <property type="entry name" value="FAD/NAD-linked reductases, dimerisation (C-terminal) domain"/>
    <property type="match status" value="1"/>
</dbReference>
<feature type="domain" description="Pyridine nucleotide-disulphide oxidoreductase dimerisation" evidence="6">
    <location>
        <begin position="360"/>
        <end position="465"/>
    </location>
</feature>
<gene>
    <name evidence="8" type="ORF">LJ757_11090</name>
</gene>
<feature type="binding site" evidence="4">
    <location>
        <begin position="183"/>
        <end position="190"/>
    </location>
    <ligand>
        <name>NAD(+)</name>
        <dbReference type="ChEBI" id="CHEBI:57540"/>
    </ligand>
</feature>
<evidence type="ECO:0000256" key="3">
    <source>
        <dbReference type="ARBA" id="ARBA00022827"/>
    </source>
</evidence>
<evidence type="ECO:0000256" key="5">
    <source>
        <dbReference type="PIRSR" id="PIRSR000350-4"/>
    </source>
</evidence>
<dbReference type="GO" id="GO:0050660">
    <property type="term" value="F:flavin adenine dinucleotide binding"/>
    <property type="evidence" value="ECO:0007669"/>
    <property type="project" value="TreeGrafter"/>
</dbReference>
<evidence type="ECO:0000313" key="9">
    <source>
        <dbReference type="Proteomes" id="UP001139158"/>
    </source>
</evidence>
<dbReference type="Proteomes" id="UP001139158">
    <property type="component" value="Unassembled WGS sequence"/>
</dbReference>
<dbReference type="InterPro" id="IPR001100">
    <property type="entry name" value="Pyr_nuc-diS_OxRdtase"/>
</dbReference>
<evidence type="ECO:0000259" key="6">
    <source>
        <dbReference type="Pfam" id="PF02852"/>
    </source>
</evidence>
<proteinExistence type="inferred from homology"/>
<dbReference type="PANTHER" id="PTHR43014">
    <property type="entry name" value="MERCURIC REDUCTASE"/>
    <property type="match status" value="1"/>
</dbReference>
<protein>
    <submittedName>
        <fullName evidence="8">NAD(P)/FAD-dependent oxidoreductase</fullName>
    </submittedName>
</protein>
<dbReference type="InterPro" id="IPR016156">
    <property type="entry name" value="FAD/NAD-linked_Rdtase_dimer_sf"/>
</dbReference>
<dbReference type="EMBL" id="JAJFZV010000011">
    <property type="protein sequence ID" value="MCC3298346.1"/>
    <property type="molecule type" value="Genomic_DNA"/>
</dbReference>
<feature type="disulfide bond" description="Redox-active" evidence="5">
    <location>
        <begin position="44"/>
        <end position="49"/>
    </location>
</feature>
<reference evidence="8" key="1">
    <citation type="submission" date="2021-10" db="EMBL/GenBank/DDBJ databases">
        <title>Novel species in genus Arthrobacter.</title>
        <authorList>
            <person name="Liu Y."/>
        </authorList>
    </citation>
    <scope>NUCLEOTIDE SEQUENCE</scope>
    <source>
        <strain evidence="8">Zg-Y453</strain>
    </source>
</reference>
<comment type="cofactor">
    <cofactor evidence="4">
        <name>FAD</name>
        <dbReference type="ChEBI" id="CHEBI:57692"/>
    </cofactor>
    <text evidence="4">Binds 1 FAD per subunit.</text>
</comment>
<sequence>MAETLETDVIVLGAGAVGENAAARVVQGGLEAILVESALVGGECSYWACMPSKALLRPGTALAEAKAVDGSRQAVTGSLDVPAVLKRRDSFTSGWDDAGQVEWVKETGIGLVRGRARLTGERRVEVRDDAGVRVGIQARHAVVLATGASPVTPPLDGLEQVEFWGTADATSSQEVPPRLLVVGGGVAGTELAQAYARLGSEVTMLVRHGLLEMFPRPAAELVAGALRSEGVEILTGTTADRVFEDASGAVVLALPGGELLYGDRLLMATGRRPALDGLGLEDLGLDPHGISCDDSGLVAEAGNWLYVVGDAAGKVLLTHQGKYEARATGAAIAARARGEIGFGEPPRWSRYAATADHAAVPQVVFTDPEVAMVGLRPDQAKERGIRASETSLPISVAGSALFADGYEGWAQMVVDEDRGIPVGFTFAGPGVAELLHAATIAVTGEVPLERLWHAVPAYPTISEIWLRLLEKYGL</sequence>
<dbReference type="Gene3D" id="3.30.390.30">
    <property type="match status" value="1"/>
</dbReference>
<name>A0A9X1SD57_9MICC</name>
<dbReference type="PRINTS" id="PR00368">
    <property type="entry name" value="FADPNR"/>
</dbReference>
<dbReference type="Gene3D" id="3.50.50.60">
    <property type="entry name" value="FAD/NAD(P)-binding domain"/>
    <property type="match status" value="2"/>
</dbReference>
<dbReference type="PANTHER" id="PTHR43014:SF2">
    <property type="entry name" value="MERCURIC REDUCTASE"/>
    <property type="match status" value="1"/>
</dbReference>
<dbReference type="PRINTS" id="PR00411">
    <property type="entry name" value="PNDRDTASEI"/>
</dbReference>
<comment type="caution">
    <text evidence="8">The sequence shown here is derived from an EMBL/GenBank/DDBJ whole genome shotgun (WGS) entry which is preliminary data.</text>
</comment>
<dbReference type="Pfam" id="PF02852">
    <property type="entry name" value="Pyr_redox_dim"/>
    <property type="match status" value="1"/>
</dbReference>